<dbReference type="OrthoDB" id="295274at2759"/>
<evidence type="ECO:0000256" key="3">
    <source>
        <dbReference type="ARBA" id="ARBA00023163"/>
    </source>
</evidence>
<dbReference type="PANTHER" id="PTHR19304">
    <property type="entry name" value="CYCLIC-AMP RESPONSE ELEMENT BINDING PROTEIN"/>
    <property type="match status" value="1"/>
</dbReference>
<keyword evidence="2" id="KW-0805">Transcription regulation</keyword>
<dbReference type="InterPro" id="IPR051027">
    <property type="entry name" value="bZIP_transcription_factors"/>
</dbReference>
<dbReference type="GO" id="GO:0003700">
    <property type="term" value="F:DNA-binding transcription factor activity"/>
    <property type="evidence" value="ECO:0007669"/>
    <property type="project" value="InterPro"/>
</dbReference>
<evidence type="ECO:0000256" key="4">
    <source>
        <dbReference type="ARBA" id="ARBA00023242"/>
    </source>
</evidence>
<dbReference type="GeneID" id="70231369"/>
<evidence type="ECO:0000313" key="7">
    <source>
        <dbReference type="EMBL" id="KAH7247340.1"/>
    </source>
</evidence>
<evidence type="ECO:0000256" key="5">
    <source>
        <dbReference type="SAM" id="MobiDB-lite"/>
    </source>
</evidence>
<dbReference type="SMART" id="SM00338">
    <property type="entry name" value="BRLZ"/>
    <property type="match status" value="1"/>
</dbReference>
<evidence type="ECO:0000256" key="1">
    <source>
        <dbReference type="ARBA" id="ARBA00004123"/>
    </source>
</evidence>
<feature type="domain" description="BZIP" evidence="6">
    <location>
        <begin position="176"/>
        <end position="239"/>
    </location>
</feature>
<keyword evidence="3" id="KW-0804">Transcription</keyword>
<feature type="region of interest" description="Disordered" evidence="5">
    <location>
        <begin position="152"/>
        <end position="179"/>
    </location>
</feature>
<feature type="compositionally biased region" description="Low complexity" evidence="5">
    <location>
        <begin position="156"/>
        <end position="168"/>
    </location>
</feature>
<dbReference type="CDD" id="cd14687">
    <property type="entry name" value="bZIP_ATF2"/>
    <property type="match status" value="1"/>
</dbReference>
<dbReference type="AlphaFoldDB" id="A0A9P9GZ39"/>
<keyword evidence="4" id="KW-0539">Nucleus</keyword>
<dbReference type="InterPro" id="IPR004827">
    <property type="entry name" value="bZIP"/>
</dbReference>
<sequence length="284" mass="32527">MKDNSPFGDECVFQPLPGKHWWPSDHTIPPGISGDWRSTANGVHTATAPLLDGFVYGYDADSIDCWNCIRPMINSTYWWNGLDSTTNYVAQQSSSKHMVTKELPSTQGYWYLPSTAKDASLNQNYGFNDLSTRKASSRSHLAYENLDSEPKIKKQSTSCRTTNTSSNSVYPAQKDNDRIQRDQERNRISAYKLRVKKREYVSRLESRTQELERVHRELSTCVANLSLEVYELKMQILQQSGCNCDLMRNYIAHESQRCMQALVEEPQSAVSFLQVEAPMRCEQK</sequence>
<dbReference type="GO" id="GO:0005634">
    <property type="term" value="C:nucleus"/>
    <property type="evidence" value="ECO:0007669"/>
    <property type="project" value="UniProtKB-SubCell"/>
</dbReference>
<dbReference type="RefSeq" id="XP_046047923.1">
    <property type="nucleotide sequence ID" value="XM_046201415.1"/>
</dbReference>
<name>A0A9P9GZ39_FUSRE</name>
<keyword evidence="8" id="KW-1185">Reference proteome</keyword>
<dbReference type="SUPFAM" id="SSF57959">
    <property type="entry name" value="Leucine zipper domain"/>
    <property type="match status" value="1"/>
</dbReference>
<comment type="subcellular location">
    <subcellularLocation>
        <location evidence="1">Nucleus</location>
    </subcellularLocation>
</comment>
<dbReference type="Pfam" id="PF00170">
    <property type="entry name" value="bZIP_1"/>
    <property type="match status" value="1"/>
</dbReference>
<dbReference type="Gene3D" id="1.20.5.170">
    <property type="match status" value="1"/>
</dbReference>
<dbReference type="PROSITE" id="PS50217">
    <property type="entry name" value="BZIP"/>
    <property type="match status" value="1"/>
</dbReference>
<dbReference type="Proteomes" id="UP000720189">
    <property type="component" value="Unassembled WGS sequence"/>
</dbReference>
<accession>A0A9P9GZ39</accession>
<proteinExistence type="predicted"/>
<dbReference type="InterPro" id="IPR046347">
    <property type="entry name" value="bZIP_sf"/>
</dbReference>
<evidence type="ECO:0000313" key="8">
    <source>
        <dbReference type="Proteomes" id="UP000720189"/>
    </source>
</evidence>
<evidence type="ECO:0000256" key="2">
    <source>
        <dbReference type="ARBA" id="ARBA00023015"/>
    </source>
</evidence>
<reference evidence="7" key="1">
    <citation type="journal article" date="2021" name="Nat. Commun.">
        <title>Genetic determinants of endophytism in the Arabidopsis root mycobiome.</title>
        <authorList>
            <person name="Mesny F."/>
            <person name="Miyauchi S."/>
            <person name="Thiergart T."/>
            <person name="Pickel B."/>
            <person name="Atanasova L."/>
            <person name="Karlsson M."/>
            <person name="Huettel B."/>
            <person name="Barry K.W."/>
            <person name="Haridas S."/>
            <person name="Chen C."/>
            <person name="Bauer D."/>
            <person name="Andreopoulos W."/>
            <person name="Pangilinan J."/>
            <person name="LaButti K."/>
            <person name="Riley R."/>
            <person name="Lipzen A."/>
            <person name="Clum A."/>
            <person name="Drula E."/>
            <person name="Henrissat B."/>
            <person name="Kohler A."/>
            <person name="Grigoriev I.V."/>
            <person name="Martin F.M."/>
            <person name="Hacquard S."/>
        </authorList>
    </citation>
    <scope>NUCLEOTIDE SEQUENCE</scope>
    <source>
        <strain evidence="7">MPI-CAGE-AT-0023</strain>
    </source>
</reference>
<organism evidence="7 8">
    <name type="scientific">Fusarium redolens</name>
    <dbReference type="NCBI Taxonomy" id="48865"/>
    <lineage>
        <taxon>Eukaryota</taxon>
        <taxon>Fungi</taxon>
        <taxon>Dikarya</taxon>
        <taxon>Ascomycota</taxon>
        <taxon>Pezizomycotina</taxon>
        <taxon>Sordariomycetes</taxon>
        <taxon>Hypocreomycetidae</taxon>
        <taxon>Hypocreales</taxon>
        <taxon>Nectriaceae</taxon>
        <taxon>Fusarium</taxon>
        <taxon>Fusarium redolens species complex</taxon>
    </lineage>
</organism>
<dbReference type="EMBL" id="JAGMUX010000010">
    <property type="protein sequence ID" value="KAH7247340.1"/>
    <property type="molecule type" value="Genomic_DNA"/>
</dbReference>
<gene>
    <name evidence="7" type="ORF">BKA55DRAFT_739375</name>
</gene>
<protein>
    <recommendedName>
        <fullName evidence="6">BZIP domain-containing protein</fullName>
    </recommendedName>
</protein>
<comment type="caution">
    <text evidence="7">The sequence shown here is derived from an EMBL/GenBank/DDBJ whole genome shotgun (WGS) entry which is preliminary data.</text>
</comment>
<evidence type="ECO:0000259" key="6">
    <source>
        <dbReference type="PROSITE" id="PS50217"/>
    </source>
</evidence>
<dbReference type="PROSITE" id="PS00036">
    <property type="entry name" value="BZIP_BASIC"/>
    <property type="match status" value="1"/>
</dbReference>